<organism evidence="1 2">
    <name type="scientific">Senna tora</name>
    <dbReference type="NCBI Taxonomy" id="362788"/>
    <lineage>
        <taxon>Eukaryota</taxon>
        <taxon>Viridiplantae</taxon>
        <taxon>Streptophyta</taxon>
        <taxon>Embryophyta</taxon>
        <taxon>Tracheophyta</taxon>
        <taxon>Spermatophyta</taxon>
        <taxon>Magnoliopsida</taxon>
        <taxon>eudicotyledons</taxon>
        <taxon>Gunneridae</taxon>
        <taxon>Pentapetalae</taxon>
        <taxon>rosids</taxon>
        <taxon>fabids</taxon>
        <taxon>Fabales</taxon>
        <taxon>Fabaceae</taxon>
        <taxon>Caesalpinioideae</taxon>
        <taxon>Cassia clade</taxon>
        <taxon>Senna</taxon>
    </lineage>
</organism>
<accession>A0A835C876</accession>
<gene>
    <name evidence="1" type="ORF">G2W53_014520</name>
</gene>
<comment type="caution">
    <text evidence="1">The sequence shown here is derived from an EMBL/GenBank/DDBJ whole genome shotgun (WGS) entry which is preliminary data.</text>
</comment>
<dbReference type="AlphaFoldDB" id="A0A835C876"/>
<evidence type="ECO:0000313" key="1">
    <source>
        <dbReference type="EMBL" id="KAF7832187.1"/>
    </source>
</evidence>
<protein>
    <submittedName>
        <fullName evidence="1">Uncharacterized protein</fullName>
    </submittedName>
</protein>
<dbReference type="EMBL" id="JAAIUW010000005">
    <property type="protein sequence ID" value="KAF7832187.1"/>
    <property type="molecule type" value="Genomic_DNA"/>
</dbReference>
<reference evidence="1" key="1">
    <citation type="submission" date="2020-09" db="EMBL/GenBank/DDBJ databases">
        <title>Genome-Enabled Discovery of Anthraquinone Biosynthesis in Senna tora.</title>
        <authorList>
            <person name="Kang S.-H."/>
            <person name="Pandey R.P."/>
            <person name="Lee C.-M."/>
            <person name="Sim J.-S."/>
            <person name="Jeong J.-T."/>
            <person name="Choi B.-S."/>
            <person name="Jung M."/>
            <person name="Ginzburg D."/>
            <person name="Zhao K."/>
            <person name="Won S.Y."/>
            <person name="Oh T.-J."/>
            <person name="Yu Y."/>
            <person name="Kim N.-H."/>
            <person name="Lee O.R."/>
            <person name="Lee T.-H."/>
            <person name="Bashyal P."/>
            <person name="Kim T.-S."/>
            <person name="Lee W.-H."/>
            <person name="Kawkins C."/>
            <person name="Kim C.-K."/>
            <person name="Kim J.S."/>
            <person name="Ahn B.O."/>
            <person name="Rhee S.Y."/>
            <person name="Sohng J.K."/>
        </authorList>
    </citation>
    <scope>NUCLEOTIDE SEQUENCE</scope>
    <source>
        <tissue evidence="1">Leaf</tissue>
    </source>
</reference>
<evidence type="ECO:0000313" key="2">
    <source>
        <dbReference type="Proteomes" id="UP000634136"/>
    </source>
</evidence>
<sequence>MDRLPQDVIDLFRKDLEATKAKKAAVEVEFNNNGCVNIDA</sequence>
<keyword evidence="2" id="KW-1185">Reference proteome</keyword>
<dbReference type="Proteomes" id="UP000634136">
    <property type="component" value="Unassembled WGS sequence"/>
</dbReference>
<name>A0A835C876_9FABA</name>
<proteinExistence type="predicted"/>